<reference evidence="1 2" key="1">
    <citation type="journal article" date="2021" name="Elife">
        <title>Chloroplast acquisition without the gene transfer in kleptoplastic sea slugs, Plakobranchus ocellatus.</title>
        <authorList>
            <person name="Maeda T."/>
            <person name="Takahashi S."/>
            <person name="Yoshida T."/>
            <person name="Shimamura S."/>
            <person name="Takaki Y."/>
            <person name="Nagai Y."/>
            <person name="Toyoda A."/>
            <person name="Suzuki Y."/>
            <person name="Arimoto A."/>
            <person name="Ishii H."/>
            <person name="Satoh N."/>
            <person name="Nishiyama T."/>
            <person name="Hasebe M."/>
            <person name="Maruyama T."/>
            <person name="Minagawa J."/>
            <person name="Obokata J."/>
            <person name="Shigenobu S."/>
        </authorList>
    </citation>
    <scope>NUCLEOTIDE SEQUENCE [LARGE SCALE GENOMIC DNA]</scope>
</reference>
<dbReference type="AlphaFoldDB" id="A0AAV4ITW2"/>
<name>A0AAV4ITW2_9GAST</name>
<evidence type="ECO:0000313" key="2">
    <source>
        <dbReference type="Proteomes" id="UP000762676"/>
    </source>
</evidence>
<proteinExistence type="predicted"/>
<keyword evidence="2" id="KW-1185">Reference proteome</keyword>
<dbReference type="Proteomes" id="UP000762676">
    <property type="component" value="Unassembled WGS sequence"/>
</dbReference>
<evidence type="ECO:0000313" key="1">
    <source>
        <dbReference type="EMBL" id="GFS13953.1"/>
    </source>
</evidence>
<organism evidence="1 2">
    <name type="scientific">Elysia marginata</name>
    <dbReference type="NCBI Taxonomy" id="1093978"/>
    <lineage>
        <taxon>Eukaryota</taxon>
        <taxon>Metazoa</taxon>
        <taxon>Spiralia</taxon>
        <taxon>Lophotrochozoa</taxon>
        <taxon>Mollusca</taxon>
        <taxon>Gastropoda</taxon>
        <taxon>Heterobranchia</taxon>
        <taxon>Euthyneura</taxon>
        <taxon>Panpulmonata</taxon>
        <taxon>Sacoglossa</taxon>
        <taxon>Placobranchoidea</taxon>
        <taxon>Plakobranchidae</taxon>
        <taxon>Elysia</taxon>
    </lineage>
</organism>
<protein>
    <recommendedName>
        <fullName evidence="3">MADS-box domain-containing protein</fullName>
    </recommendedName>
</protein>
<gene>
    <name evidence="1" type="ORF">ElyMa_001410800</name>
</gene>
<accession>A0AAV4ITW2</accession>
<evidence type="ECO:0008006" key="3">
    <source>
        <dbReference type="Google" id="ProtNLM"/>
    </source>
</evidence>
<sequence>MDYSCIRGKRFTSEKRMKIRKTKMGYLKIIRFDSNNALGDNTSEKQNRVQSHNAEKFQAEDQNEELRHLINCKRERINFQQQLQRSGRKIWTAKYS</sequence>
<comment type="caution">
    <text evidence="1">The sequence shown here is derived from an EMBL/GenBank/DDBJ whole genome shotgun (WGS) entry which is preliminary data.</text>
</comment>
<dbReference type="EMBL" id="BMAT01002776">
    <property type="protein sequence ID" value="GFS13953.1"/>
    <property type="molecule type" value="Genomic_DNA"/>
</dbReference>